<name>A0ABD0JS70_9CAEN</name>
<comment type="caution">
    <text evidence="1">The sequence shown here is derived from an EMBL/GenBank/DDBJ whole genome shotgun (WGS) entry which is preliminary data.</text>
</comment>
<evidence type="ECO:0000313" key="1">
    <source>
        <dbReference type="EMBL" id="KAK7477966.1"/>
    </source>
</evidence>
<protein>
    <submittedName>
        <fullName evidence="1">Uncharacterized protein</fullName>
    </submittedName>
</protein>
<gene>
    <name evidence="1" type="ORF">BaRGS_00030795</name>
</gene>
<reference evidence="1 2" key="1">
    <citation type="journal article" date="2023" name="Sci. Data">
        <title>Genome assembly of the Korean intertidal mud-creeper Batillaria attramentaria.</title>
        <authorList>
            <person name="Patra A.K."/>
            <person name="Ho P.T."/>
            <person name="Jun S."/>
            <person name="Lee S.J."/>
            <person name="Kim Y."/>
            <person name="Won Y.J."/>
        </authorList>
    </citation>
    <scope>NUCLEOTIDE SEQUENCE [LARGE SCALE GENOMIC DNA]</scope>
    <source>
        <strain evidence="1">Wonlab-2016</strain>
    </source>
</reference>
<dbReference type="Proteomes" id="UP001519460">
    <property type="component" value="Unassembled WGS sequence"/>
</dbReference>
<organism evidence="1 2">
    <name type="scientific">Batillaria attramentaria</name>
    <dbReference type="NCBI Taxonomy" id="370345"/>
    <lineage>
        <taxon>Eukaryota</taxon>
        <taxon>Metazoa</taxon>
        <taxon>Spiralia</taxon>
        <taxon>Lophotrochozoa</taxon>
        <taxon>Mollusca</taxon>
        <taxon>Gastropoda</taxon>
        <taxon>Caenogastropoda</taxon>
        <taxon>Sorbeoconcha</taxon>
        <taxon>Cerithioidea</taxon>
        <taxon>Batillariidae</taxon>
        <taxon>Batillaria</taxon>
    </lineage>
</organism>
<feature type="non-terminal residue" evidence="1">
    <location>
        <position position="50"/>
    </location>
</feature>
<dbReference type="EMBL" id="JACVVK020000337">
    <property type="protein sequence ID" value="KAK7477966.1"/>
    <property type="molecule type" value="Genomic_DNA"/>
</dbReference>
<proteinExistence type="predicted"/>
<accession>A0ABD0JS70</accession>
<dbReference type="AlphaFoldDB" id="A0ABD0JS70"/>
<sequence>MLCAPIPPTHPSDLIRLLRKRKSWFIFGLLVGLTNTEDFTERDHGFLHAE</sequence>
<keyword evidence="2" id="KW-1185">Reference proteome</keyword>
<evidence type="ECO:0000313" key="2">
    <source>
        <dbReference type="Proteomes" id="UP001519460"/>
    </source>
</evidence>